<evidence type="ECO:0000313" key="2">
    <source>
        <dbReference type="Proteomes" id="UP000677687"/>
    </source>
</evidence>
<organism evidence="1 2">
    <name type="scientific">Candidatus Iainarchaeum sp</name>
    <dbReference type="NCBI Taxonomy" id="3101447"/>
    <lineage>
        <taxon>Archaea</taxon>
        <taxon>Candidatus Iainarchaeota</taxon>
        <taxon>Candidatus Iainarchaeia</taxon>
        <taxon>Candidatus Iainarchaeales</taxon>
        <taxon>Candidatus Iainarchaeaceae</taxon>
        <taxon>Candidatus Iainarchaeum</taxon>
    </lineage>
</organism>
<comment type="caution">
    <text evidence="1">The sequence shown here is derived from an EMBL/GenBank/DDBJ whole genome shotgun (WGS) entry which is preliminary data.</text>
</comment>
<dbReference type="InterPro" id="IPR007355">
    <property type="entry name" value="DUF424"/>
</dbReference>
<accession>A0A8T4L1C9</accession>
<dbReference type="Pfam" id="PF04242">
    <property type="entry name" value="DUF424"/>
    <property type="match status" value="1"/>
</dbReference>
<gene>
    <name evidence="1" type="ORF">J4415_03275</name>
</gene>
<reference evidence="1" key="2">
    <citation type="submission" date="2021-05" db="EMBL/GenBank/DDBJ databases">
        <title>Protein family content uncovers lineage relationships and bacterial pathway maintenance mechanisms in DPANN archaea.</title>
        <authorList>
            <person name="Castelle C.J."/>
            <person name="Meheust R."/>
            <person name="Jaffe A.L."/>
            <person name="Seitz K."/>
            <person name="Gong X."/>
            <person name="Baker B.J."/>
            <person name="Banfield J.F."/>
        </authorList>
    </citation>
    <scope>NUCLEOTIDE SEQUENCE</scope>
    <source>
        <strain evidence="1">RIFCSPHIGHO2_01_FULL_AR10_44_11</strain>
    </source>
</reference>
<dbReference type="Proteomes" id="UP000677687">
    <property type="component" value="Unassembled WGS sequence"/>
</dbReference>
<dbReference type="AlphaFoldDB" id="A0A8T4L1C9"/>
<sequence length="72" mass="7976">MLKQGEIAFRVDEEFYGNKKTDEKELAKALKENANINLVGKRAVGIALREGIISGNDIIKICGIPHVQIIKI</sequence>
<evidence type="ECO:0000313" key="1">
    <source>
        <dbReference type="EMBL" id="MBS3057625.1"/>
    </source>
</evidence>
<dbReference type="Gene3D" id="3.30.1860.10">
    <property type="entry name" value="uncharacterized conserved protein from methanopyrus kandleri domain like"/>
    <property type="match status" value="1"/>
</dbReference>
<reference evidence="1" key="1">
    <citation type="submission" date="2021-03" db="EMBL/GenBank/DDBJ databases">
        <authorList>
            <person name="Jaffe A."/>
        </authorList>
    </citation>
    <scope>NUCLEOTIDE SEQUENCE</scope>
    <source>
        <strain evidence="1">RIFCSPHIGHO2_01_FULL_AR10_44_11</strain>
    </source>
</reference>
<protein>
    <submittedName>
        <fullName evidence="1">DUF424 domain-containing protein</fullName>
    </submittedName>
</protein>
<proteinExistence type="predicted"/>
<dbReference type="EMBL" id="JAGVWD010000048">
    <property type="protein sequence ID" value="MBS3057625.1"/>
    <property type="molecule type" value="Genomic_DNA"/>
</dbReference>
<name>A0A8T4L1C9_9ARCH</name>